<dbReference type="PRINTS" id="PR00344">
    <property type="entry name" value="BCTRLSENSOR"/>
</dbReference>
<dbReference type="InterPro" id="IPR003661">
    <property type="entry name" value="HisK_dim/P_dom"/>
</dbReference>
<dbReference type="Pfam" id="PF06580">
    <property type="entry name" value="His_kinase"/>
    <property type="match status" value="1"/>
</dbReference>
<dbReference type="SUPFAM" id="SSF55874">
    <property type="entry name" value="ATPase domain of HSP90 chaperone/DNA topoisomerase II/histidine kinase"/>
    <property type="match status" value="2"/>
</dbReference>
<feature type="transmembrane region" description="Helical" evidence="10">
    <location>
        <begin position="390"/>
        <end position="407"/>
    </location>
</feature>
<dbReference type="InterPro" id="IPR004358">
    <property type="entry name" value="Sig_transdc_His_kin-like_C"/>
</dbReference>
<evidence type="ECO:0000256" key="7">
    <source>
        <dbReference type="ARBA" id="ARBA00022840"/>
    </source>
</evidence>
<accession>A0ABT4DZP1</accession>
<comment type="caution">
    <text evidence="13">The sequence shown here is derived from an EMBL/GenBank/DDBJ whole genome shotgun (WGS) entry which is preliminary data.</text>
</comment>
<dbReference type="InterPro" id="IPR011623">
    <property type="entry name" value="7TMR_DISM_rcpt_extracell_dom1"/>
</dbReference>
<dbReference type="InterPro" id="IPR010559">
    <property type="entry name" value="Sig_transdc_His_kin_internal"/>
</dbReference>
<dbReference type="InterPro" id="IPR036097">
    <property type="entry name" value="HisK_dim/P_sf"/>
</dbReference>
<dbReference type="SMART" id="SM00448">
    <property type="entry name" value="REC"/>
    <property type="match status" value="1"/>
</dbReference>
<evidence type="ECO:0000259" key="11">
    <source>
        <dbReference type="PROSITE" id="PS50109"/>
    </source>
</evidence>
<evidence type="ECO:0000256" key="6">
    <source>
        <dbReference type="ARBA" id="ARBA00022777"/>
    </source>
</evidence>
<dbReference type="Pfam" id="PF00072">
    <property type="entry name" value="Response_reg"/>
    <property type="match status" value="1"/>
</dbReference>
<evidence type="ECO:0000256" key="8">
    <source>
        <dbReference type="ARBA" id="ARBA00023012"/>
    </source>
</evidence>
<evidence type="ECO:0000256" key="1">
    <source>
        <dbReference type="ARBA" id="ARBA00000085"/>
    </source>
</evidence>
<comment type="catalytic activity">
    <reaction evidence="1">
        <text>ATP + protein L-histidine = ADP + protein N-phospho-L-histidine.</text>
        <dbReference type="EC" id="2.7.13.3"/>
    </reaction>
</comment>
<name>A0ABT4DZP1_9BACL</name>
<evidence type="ECO:0000313" key="14">
    <source>
        <dbReference type="Proteomes" id="UP001207626"/>
    </source>
</evidence>
<dbReference type="SMART" id="SM00387">
    <property type="entry name" value="HATPase_c"/>
    <property type="match status" value="2"/>
</dbReference>
<dbReference type="SUPFAM" id="SSF49785">
    <property type="entry name" value="Galactose-binding domain-like"/>
    <property type="match status" value="1"/>
</dbReference>
<dbReference type="SUPFAM" id="SSF47384">
    <property type="entry name" value="Homodimeric domain of signal transducing histidine kinase"/>
    <property type="match status" value="1"/>
</dbReference>
<dbReference type="Proteomes" id="UP001207626">
    <property type="component" value="Unassembled WGS sequence"/>
</dbReference>
<keyword evidence="14" id="KW-1185">Reference proteome</keyword>
<evidence type="ECO:0000256" key="10">
    <source>
        <dbReference type="SAM" id="Phobius"/>
    </source>
</evidence>
<keyword evidence="5" id="KW-0547">Nucleotide-binding</keyword>
<feature type="domain" description="Histidine kinase" evidence="11">
    <location>
        <begin position="437"/>
        <end position="654"/>
    </location>
</feature>
<dbReference type="Pfam" id="PF02518">
    <property type="entry name" value="HATPase_c"/>
    <property type="match status" value="2"/>
</dbReference>
<keyword evidence="6" id="KW-0418">Kinase</keyword>
<protein>
    <recommendedName>
        <fullName evidence="2">histidine kinase</fullName>
        <ecNumber evidence="2">2.7.13.3</ecNumber>
    </recommendedName>
</protein>
<sequence>MMSKRKLFFIAVLLLAVLTGLRFVWLSAQLPSEHPLAAQGVLDLRDWDFENQRSITLNGEWEFYPGRFLEQNDAAAFSLPSQSYVKVPGDWRSSMSGKGDSSYGYGTYRLRILTGGRLNQPYGFWIRNIQTSSMLFMNGQLLAKFGSPAEQAENYKPKANSYTVSYIAGDQREIEIIVHATNFDNPLKGGIVQSIRFGSQAAIDTEWMYSIGFQLVTFIILLLHGLYAGIMYVFNRRQQVFSCLFLLLVCSALSVAADDSTLLLIWLPINYTWAVKIKWLAYLGVSLFMLKLTTSLFPEQEINKSFRWFYVPLGLYTAFIFFSPVQYVIYSGWLFLFFYLFPVLAVLYMIGKMLFKNYNDIVFLLMAAVSLTSSIIWGIVKTLNWVDMTFYPWDIFAGIIGFSAFWFKRYYRHAEQNAKLTARLLREDKLKDEFLANTSHELRTPLHGIINIAHTIAANERHSMHEKSRKDFELLITISRRMSQMLNDLLDLSRLNEKRIVLQPADLRVQSVASGVVDMLGFMTEGKPIRFSMDIPESFPHVRADEKRLVQILFNLLHNAVKYTEEGTISISAEIKGGQAVIHVSDTGIGMDEDTQSRVFQPYEQGEPGISAGGGIGLGLSICKQLVELHGGKLTVRSTPGEGSKFTFTLPLSSDSLRREEAASMVPELDDSDKVLVLHNAATPELWSVLPDTSQNTATDTMKILAVDDDPVNLKVLRSILNAEQYDIGTAVSGREAIGMLDAEQWDLIIADVMMPQMSGYELARIVRERFSIAELPILLLTARNQPEDVYSGFLSGANDYVTKPVDALELKYRVRALATLKQSVSERLRIEAAYLQAQIQPHFLFNTLNSIMALSTIDTDKMQKLVEAFSSFLRISFDFWNSEQLVPLEHELELVRSYLYIEKERFEDRLHIVWEVEPDIRLHLPPLTIQPLVENAVKHGILSQRKGGTVRIRITDDSNCWAFMISDDGAGMDEEKVRTLLDSTQRRGRGIGLLNTDRRLKQLYGKGLSIASKPGEGTSISFIIPKSGKDPVFFAMS</sequence>
<organism evidence="13 14">
    <name type="scientific">Paenibacillus apiarius</name>
    <dbReference type="NCBI Taxonomy" id="46240"/>
    <lineage>
        <taxon>Bacteria</taxon>
        <taxon>Bacillati</taxon>
        <taxon>Bacillota</taxon>
        <taxon>Bacilli</taxon>
        <taxon>Bacillales</taxon>
        <taxon>Paenibacillaceae</taxon>
        <taxon>Paenibacillus</taxon>
    </lineage>
</organism>
<dbReference type="PANTHER" id="PTHR43547:SF2">
    <property type="entry name" value="HYBRID SIGNAL TRANSDUCTION HISTIDINE KINASE C"/>
    <property type="match status" value="1"/>
</dbReference>
<dbReference type="PROSITE" id="PS50109">
    <property type="entry name" value="HIS_KIN"/>
    <property type="match status" value="2"/>
</dbReference>
<dbReference type="SMART" id="SM00388">
    <property type="entry name" value="HisKA"/>
    <property type="match status" value="1"/>
</dbReference>
<dbReference type="InterPro" id="IPR005467">
    <property type="entry name" value="His_kinase_dom"/>
</dbReference>
<feature type="domain" description="Histidine kinase" evidence="11">
    <location>
        <begin position="930"/>
        <end position="1029"/>
    </location>
</feature>
<dbReference type="RefSeq" id="WP_268601560.1">
    <property type="nucleotide sequence ID" value="NZ_JAMDLV010000006.1"/>
</dbReference>
<dbReference type="Gene3D" id="3.40.50.2300">
    <property type="match status" value="1"/>
</dbReference>
<dbReference type="PROSITE" id="PS50110">
    <property type="entry name" value="RESPONSE_REGULATORY"/>
    <property type="match status" value="1"/>
</dbReference>
<keyword evidence="7 13" id="KW-0067">ATP-binding</keyword>
<dbReference type="Gene3D" id="2.60.120.260">
    <property type="entry name" value="Galactose-binding domain-like"/>
    <property type="match status" value="1"/>
</dbReference>
<dbReference type="SUPFAM" id="SSF52172">
    <property type="entry name" value="CheY-like"/>
    <property type="match status" value="1"/>
</dbReference>
<dbReference type="Pfam" id="PF07695">
    <property type="entry name" value="7TMR-DISM_7TM"/>
    <property type="match status" value="1"/>
</dbReference>
<dbReference type="PANTHER" id="PTHR43547">
    <property type="entry name" value="TWO-COMPONENT HISTIDINE KINASE"/>
    <property type="match status" value="1"/>
</dbReference>
<keyword evidence="8" id="KW-0902">Two-component regulatory system</keyword>
<dbReference type="Gene3D" id="1.10.287.130">
    <property type="match status" value="1"/>
</dbReference>
<dbReference type="InterPro" id="IPR003594">
    <property type="entry name" value="HATPase_dom"/>
</dbReference>
<feature type="transmembrane region" description="Helical" evidence="10">
    <location>
        <begin position="241"/>
        <end position="267"/>
    </location>
</feature>
<evidence type="ECO:0000256" key="5">
    <source>
        <dbReference type="ARBA" id="ARBA00022741"/>
    </source>
</evidence>
<feature type="modified residue" description="4-aspartylphosphate" evidence="9">
    <location>
        <position position="752"/>
    </location>
</feature>
<feature type="transmembrane region" description="Helical" evidence="10">
    <location>
        <begin position="333"/>
        <end position="350"/>
    </location>
</feature>
<gene>
    <name evidence="13" type="ORF">M5X09_18060</name>
</gene>
<dbReference type="Gene3D" id="3.30.565.10">
    <property type="entry name" value="Histidine kinase-like ATPase, C-terminal domain"/>
    <property type="match status" value="2"/>
</dbReference>
<reference evidence="13 14" key="1">
    <citation type="submission" date="2022-05" db="EMBL/GenBank/DDBJ databases">
        <title>Genome Sequencing of Bee-Associated Microbes.</title>
        <authorList>
            <person name="Dunlap C."/>
        </authorList>
    </citation>
    <scope>NUCLEOTIDE SEQUENCE [LARGE SCALE GENOMIC DNA]</scope>
    <source>
        <strain evidence="13 14">NRRL NRS-1438</strain>
    </source>
</reference>
<dbReference type="InterPro" id="IPR008979">
    <property type="entry name" value="Galactose-bd-like_sf"/>
</dbReference>
<keyword evidence="10" id="KW-0812">Transmembrane</keyword>
<evidence type="ECO:0000256" key="2">
    <source>
        <dbReference type="ARBA" id="ARBA00012438"/>
    </source>
</evidence>
<evidence type="ECO:0000256" key="3">
    <source>
        <dbReference type="ARBA" id="ARBA00022553"/>
    </source>
</evidence>
<dbReference type="EMBL" id="JAMDLW010000023">
    <property type="protein sequence ID" value="MCY9521548.1"/>
    <property type="molecule type" value="Genomic_DNA"/>
</dbReference>
<feature type="transmembrane region" description="Helical" evidence="10">
    <location>
        <begin position="309"/>
        <end position="327"/>
    </location>
</feature>
<dbReference type="Pfam" id="PF00512">
    <property type="entry name" value="HisKA"/>
    <property type="match status" value="1"/>
</dbReference>
<dbReference type="GO" id="GO:0005524">
    <property type="term" value="F:ATP binding"/>
    <property type="evidence" value="ECO:0007669"/>
    <property type="project" value="UniProtKB-KW"/>
</dbReference>
<keyword evidence="10" id="KW-1133">Transmembrane helix</keyword>
<dbReference type="InterPro" id="IPR001789">
    <property type="entry name" value="Sig_transdc_resp-reg_receiver"/>
</dbReference>
<evidence type="ECO:0000259" key="12">
    <source>
        <dbReference type="PROSITE" id="PS50110"/>
    </source>
</evidence>
<feature type="domain" description="Response regulatory" evidence="12">
    <location>
        <begin position="703"/>
        <end position="819"/>
    </location>
</feature>
<dbReference type="InterPro" id="IPR036890">
    <property type="entry name" value="HATPase_C_sf"/>
</dbReference>
<evidence type="ECO:0000313" key="13">
    <source>
        <dbReference type="EMBL" id="MCY9521548.1"/>
    </source>
</evidence>
<dbReference type="EC" id="2.7.13.3" evidence="2"/>
<proteinExistence type="predicted"/>
<keyword evidence="10" id="KW-0472">Membrane</keyword>
<dbReference type="InterPro" id="IPR011006">
    <property type="entry name" value="CheY-like_superfamily"/>
</dbReference>
<dbReference type="CDD" id="cd00082">
    <property type="entry name" value="HisKA"/>
    <property type="match status" value="1"/>
</dbReference>
<feature type="transmembrane region" description="Helical" evidence="10">
    <location>
        <begin position="207"/>
        <end position="234"/>
    </location>
</feature>
<keyword evidence="4" id="KW-0808">Transferase</keyword>
<evidence type="ECO:0000256" key="9">
    <source>
        <dbReference type="PROSITE-ProRule" id="PRU00169"/>
    </source>
</evidence>
<feature type="transmembrane region" description="Helical" evidence="10">
    <location>
        <begin position="362"/>
        <end position="384"/>
    </location>
</feature>
<keyword evidence="3 9" id="KW-0597">Phosphoprotein</keyword>
<evidence type="ECO:0000256" key="4">
    <source>
        <dbReference type="ARBA" id="ARBA00022679"/>
    </source>
</evidence>